<dbReference type="InterPro" id="IPR011703">
    <property type="entry name" value="ATPase_AAA-3"/>
</dbReference>
<sequence>MNESADAVADGQVIEKLGSAVDRIRGQLAQVIVGQDEVVDQLLISLFSRAHCLLEGVPGLAKTLLISTLARTMNLSFSRIQFTPDLMPADITGTDIIEENRSTGQREMRFLEGPLFSNVILADEINRTPPKTQAALLEAMQERQVTVGRVRHQLSDPFFVLATQNPIEQEGTYPLPEAQQDRFMFKVLVSYPSFAEEFEVARRTTTAITDTVSAVISPEEIMTLQRLVREVPVSDHVIRYTLSLVRQTRVGEPGIPEFVADQLAWGAGPRAVQFLIVGAKARALMERRTHATVDDIQALAKPVLRHRIVVNFAAESDGVSSDDVIDRLIQSTPAREDELANDARFKAIFAS</sequence>
<dbReference type="InterPro" id="IPR027417">
    <property type="entry name" value="P-loop_NTPase"/>
</dbReference>
<accession>A0A517TZN3</accession>
<dbReference type="PANTHER" id="PTHR42759">
    <property type="entry name" value="MOXR FAMILY PROTEIN"/>
    <property type="match status" value="1"/>
</dbReference>
<keyword evidence="2" id="KW-0067">ATP-binding</keyword>
<dbReference type="EMBL" id="CP036339">
    <property type="protein sequence ID" value="QDT73834.1"/>
    <property type="molecule type" value="Genomic_DNA"/>
</dbReference>
<dbReference type="PANTHER" id="PTHR42759:SF1">
    <property type="entry name" value="MAGNESIUM-CHELATASE SUBUNIT CHLD"/>
    <property type="match status" value="1"/>
</dbReference>
<feature type="domain" description="ChlI/MoxR AAA lid" evidence="5">
    <location>
        <begin position="260"/>
        <end position="327"/>
    </location>
</feature>
<name>A0A517TZN3_9BACT</name>
<evidence type="ECO:0000256" key="2">
    <source>
        <dbReference type="ARBA" id="ARBA00022840"/>
    </source>
</evidence>
<gene>
    <name evidence="6" type="ORF">I41_30250</name>
</gene>
<reference evidence="6 7" key="1">
    <citation type="submission" date="2019-02" db="EMBL/GenBank/DDBJ databases">
        <title>Deep-cultivation of Planctomycetes and their phenomic and genomic characterization uncovers novel biology.</title>
        <authorList>
            <person name="Wiegand S."/>
            <person name="Jogler M."/>
            <person name="Boedeker C."/>
            <person name="Pinto D."/>
            <person name="Vollmers J."/>
            <person name="Rivas-Marin E."/>
            <person name="Kohn T."/>
            <person name="Peeters S.H."/>
            <person name="Heuer A."/>
            <person name="Rast P."/>
            <person name="Oberbeckmann S."/>
            <person name="Bunk B."/>
            <person name="Jeske O."/>
            <person name="Meyerdierks A."/>
            <person name="Storesund J.E."/>
            <person name="Kallscheuer N."/>
            <person name="Luecker S."/>
            <person name="Lage O.M."/>
            <person name="Pohl T."/>
            <person name="Merkel B.J."/>
            <person name="Hornburger P."/>
            <person name="Mueller R.-W."/>
            <person name="Bruemmer F."/>
            <person name="Labrenz M."/>
            <person name="Spormann A.M."/>
            <person name="Op den Camp H."/>
            <person name="Overmann J."/>
            <person name="Amann R."/>
            <person name="Jetten M.S.M."/>
            <person name="Mascher T."/>
            <person name="Medema M.H."/>
            <person name="Devos D.P."/>
            <person name="Kaster A.-K."/>
            <person name="Ovreas L."/>
            <person name="Rohde M."/>
            <person name="Galperin M.Y."/>
            <person name="Jogler C."/>
        </authorList>
    </citation>
    <scope>NUCLEOTIDE SEQUENCE [LARGE SCALE GENOMIC DNA]</scope>
    <source>
        <strain evidence="6 7">I41</strain>
    </source>
</reference>
<protein>
    <submittedName>
        <fullName evidence="6">ATPase family associated with various cellular activities (AAA)</fullName>
    </submittedName>
</protein>
<dbReference type="FunFam" id="3.40.50.300:FF:000640">
    <property type="entry name" value="MoxR family ATPase"/>
    <property type="match status" value="1"/>
</dbReference>
<dbReference type="Gene3D" id="3.40.50.300">
    <property type="entry name" value="P-loop containing nucleotide triphosphate hydrolases"/>
    <property type="match status" value="1"/>
</dbReference>
<evidence type="ECO:0000313" key="6">
    <source>
        <dbReference type="EMBL" id="QDT73834.1"/>
    </source>
</evidence>
<keyword evidence="7" id="KW-1185">Reference proteome</keyword>
<proteinExistence type="inferred from homology"/>
<dbReference type="InterPro" id="IPR041628">
    <property type="entry name" value="ChlI/MoxR_AAA_lid"/>
</dbReference>
<organism evidence="6 7">
    <name type="scientific">Lacipirellula limnantheis</name>
    <dbReference type="NCBI Taxonomy" id="2528024"/>
    <lineage>
        <taxon>Bacteria</taxon>
        <taxon>Pseudomonadati</taxon>
        <taxon>Planctomycetota</taxon>
        <taxon>Planctomycetia</taxon>
        <taxon>Pirellulales</taxon>
        <taxon>Lacipirellulaceae</taxon>
        <taxon>Lacipirellula</taxon>
    </lineage>
</organism>
<comment type="similarity">
    <text evidence="3">Belongs to the MoxR family.</text>
</comment>
<dbReference type="Proteomes" id="UP000317909">
    <property type="component" value="Chromosome"/>
</dbReference>
<dbReference type="GO" id="GO:0005524">
    <property type="term" value="F:ATP binding"/>
    <property type="evidence" value="ECO:0007669"/>
    <property type="project" value="UniProtKB-KW"/>
</dbReference>
<dbReference type="RefSeq" id="WP_145433490.1">
    <property type="nucleotide sequence ID" value="NZ_CP036339.1"/>
</dbReference>
<feature type="domain" description="ATPase AAA-3" evidence="4">
    <location>
        <begin position="51"/>
        <end position="185"/>
    </location>
</feature>
<evidence type="ECO:0000313" key="7">
    <source>
        <dbReference type="Proteomes" id="UP000317909"/>
    </source>
</evidence>
<dbReference type="InterPro" id="IPR050764">
    <property type="entry name" value="CbbQ/NirQ/NorQ/GpvN"/>
</dbReference>
<dbReference type="Gene3D" id="1.10.8.80">
    <property type="entry name" value="Magnesium chelatase subunit I, C-Terminal domain"/>
    <property type="match status" value="1"/>
</dbReference>
<keyword evidence="1" id="KW-0547">Nucleotide-binding</keyword>
<dbReference type="GO" id="GO:0016887">
    <property type="term" value="F:ATP hydrolysis activity"/>
    <property type="evidence" value="ECO:0007669"/>
    <property type="project" value="InterPro"/>
</dbReference>
<dbReference type="Pfam" id="PF07726">
    <property type="entry name" value="AAA_3"/>
    <property type="match status" value="1"/>
</dbReference>
<dbReference type="KEGG" id="llh:I41_30250"/>
<dbReference type="Pfam" id="PF17863">
    <property type="entry name" value="AAA_lid_2"/>
    <property type="match status" value="1"/>
</dbReference>
<dbReference type="PIRSF" id="PIRSF002849">
    <property type="entry name" value="AAA_ATPase_chaperone_MoxR_prd"/>
    <property type="match status" value="1"/>
</dbReference>
<dbReference type="SUPFAM" id="SSF52540">
    <property type="entry name" value="P-loop containing nucleoside triphosphate hydrolases"/>
    <property type="match status" value="1"/>
</dbReference>
<evidence type="ECO:0000256" key="3">
    <source>
        <dbReference type="ARBA" id="ARBA00061607"/>
    </source>
</evidence>
<evidence type="ECO:0000256" key="1">
    <source>
        <dbReference type="ARBA" id="ARBA00022741"/>
    </source>
</evidence>
<dbReference type="CDD" id="cd00009">
    <property type="entry name" value="AAA"/>
    <property type="match status" value="1"/>
</dbReference>
<evidence type="ECO:0000259" key="5">
    <source>
        <dbReference type="Pfam" id="PF17863"/>
    </source>
</evidence>
<dbReference type="AlphaFoldDB" id="A0A517TZN3"/>
<evidence type="ECO:0000259" key="4">
    <source>
        <dbReference type="Pfam" id="PF07726"/>
    </source>
</evidence>
<dbReference type="OrthoDB" id="9773454at2"/>